<evidence type="ECO:0000313" key="4">
    <source>
        <dbReference type="Proteomes" id="UP001326715"/>
    </source>
</evidence>
<dbReference type="EMBL" id="FPIZ01000008">
    <property type="protein sequence ID" value="SFW61234.1"/>
    <property type="molecule type" value="Genomic_DNA"/>
</dbReference>
<evidence type="ECO:0000313" key="2">
    <source>
        <dbReference type="EMBL" id="WQG89289.1"/>
    </source>
</evidence>
<dbReference type="AlphaFoldDB" id="A0A1K1QMS4"/>
<dbReference type="RefSeq" id="WP_072361415.1">
    <property type="nucleotide sequence ID" value="NZ_CP139972.1"/>
</dbReference>
<organism evidence="1 3">
    <name type="scientific">Chitinophaga sancti</name>
    <dbReference type="NCBI Taxonomy" id="1004"/>
    <lineage>
        <taxon>Bacteria</taxon>
        <taxon>Pseudomonadati</taxon>
        <taxon>Bacteroidota</taxon>
        <taxon>Chitinophagia</taxon>
        <taxon>Chitinophagales</taxon>
        <taxon>Chitinophagaceae</taxon>
        <taxon>Chitinophaga</taxon>
    </lineage>
</organism>
<proteinExistence type="predicted"/>
<evidence type="ECO:0000313" key="1">
    <source>
        <dbReference type="EMBL" id="SFW61234.1"/>
    </source>
</evidence>
<dbReference type="STRING" id="1004.SAMN05661012_02948"/>
<dbReference type="OrthoDB" id="675467at2"/>
<name>A0A1K1QMS4_9BACT</name>
<sequence>MNAFKSFFDKLLGNKASQAFPENTSLPKTKPGAAFNYNDFRAEHEKKRLTSIQEGEAAIKDWLIARVKEKGTMNFSWESGNDEALVEFNEYNDAEQEQFDTLEWYIINLLDIPDAGEFKMIGNGSFYSADNAIKLMHSSTLREIVDYDEKTGDEVYGKSDEDKGDILLFTI</sequence>
<evidence type="ECO:0000313" key="3">
    <source>
        <dbReference type="Proteomes" id="UP000183788"/>
    </source>
</evidence>
<dbReference type="Proteomes" id="UP000183788">
    <property type="component" value="Unassembled WGS sequence"/>
</dbReference>
<keyword evidence="4" id="KW-1185">Reference proteome</keyword>
<accession>A0A1K1QMS4</accession>
<gene>
    <name evidence="1" type="ORF">SAMN05661012_02948</name>
    <name evidence="2" type="ORF">SR876_30625</name>
</gene>
<protein>
    <submittedName>
        <fullName evidence="1">Uncharacterized protein</fullName>
    </submittedName>
</protein>
<dbReference type="EMBL" id="CP140154">
    <property type="protein sequence ID" value="WQG89289.1"/>
    <property type="molecule type" value="Genomic_DNA"/>
</dbReference>
<dbReference type="Proteomes" id="UP001326715">
    <property type="component" value="Chromosome"/>
</dbReference>
<reference evidence="2 4" key="2">
    <citation type="submission" date="2023-11" db="EMBL/GenBank/DDBJ databases">
        <title>MicrobeMod: A computational toolkit for identifying prokaryotic methylation and restriction-modification with nanopore sequencing.</title>
        <authorList>
            <person name="Crits-Christoph A."/>
            <person name="Kang S.C."/>
            <person name="Lee H."/>
            <person name="Ostrov N."/>
        </authorList>
    </citation>
    <scope>NUCLEOTIDE SEQUENCE [LARGE SCALE GENOMIC DNA]</scope>
    <source>
        <strain evidence="2 4">ATCC 23090</strain>
    </source>
</reference>
<reference evidence="1 3" key="1">
    <citation type="submission" date="2016-11" db="EMBL/GenBank/DDBJ databases">
        <authorList>
            <person name="Jaros S."/>
            <person name="Januszkiewicz K."/>
            <person name="Wedrychowicz H."/>
        </authorList>
    </citation>
    <scope>NUCLEOTIDE SEQUENCE [LARGE SCALE GENOMIC DNA]</scope>
    <source>
        <strain evidence="1 3">DSM 784</strain>
    </source>
</reference>